<organism evidence="2 3">
    <name type="scientific">Sedimentisphaera cyanobacteriorum</name>
    <dbReference type="NCBI Taxonomy" id="1940790"/>
    <lineage>
        <taxon>Bacteria</taxon>
        <taxon>Pseudomonadati</taxon>
        <taxon>Planctomycetota</taxon>
        <taxon>Phycisphaerae</taxon>
        <taxon>Sedimentisphaerales</taxon>
        <taxon>Sedimentisphaeraceae</taxon>
        <taxon>Sedimentisphaera</taxon>
    </lineage>
</organism>
<proteinExistence type="predicted"/>
<dbReference type="InterPro" id="IPR052336">
    <property type="entry name" value="MlaD_Phospholipid_Transporter"/>
</dbReference>
<dbReference type="PANTHER" id="PTHR33371:SF4">
    <property type="entry name" value="INTERMEMBRANE PHOSPHOLIPID TRANSPORT SYSTEM BINDING PROTEIN MLAD"/>
    <property type="match status" value="1"/>
</dbReference>
<feature type="domain" description="Mce/MlaD" evidence="1">
    <location>
        <begin position="40"/>
        <end position="137"/>
    </location>
</feature>
<dbReference type="KEGG" id="pbu:L21SP3_00581"/>
<accession>A0A1Q2HN97</accession>
<dbReference type="PANTHER" id="PTHR33371">
    <property type="entry name" value="INTERMEMBRANE PHOSPHOLIPID TRANSPORT SYSTEM BINDING PROTEIN MLAD-RELATED"/>
    <property type="match status" value="1"/>
</dbReference>
<dbReference type="OrthoDB" id="9806984at2"/>
<dbReference type="EMBL" id="CP019633">
    <property type="protein sequence ID" value="AQQ08791.1"/>
    <property type="molecule type" value="Genomic_DNA"/>
</dbReference>
<keyword evidence="3" id="KW-1185">Reference proteome</keyword>
<dbReference type="InterPro" id="IPR003399">
    <property type="entry name" value="Mce/MlaD"/>
</dbReference>
<dbReference type="AlphaFoldDB" id="A0A1Q2HN97"/>
<dbReference type="Pfam" id="PF02470">
    <property type="entry name" value="MlaD"/>
    <property type="match status" value="1"/>
</dbReference>
<sequence>MSREPNYFNIGLFLLTALLLLVVGVVVFGTGAVGAKKIYMESYFDESIQGLSVGSPLKYRGVEIGRVESIDLASKVYNSQLKDNQINKYGKYVRVVTAVDPQSAPESLIKKDDLSETNLRVRVTAQGITGISFLDVDYFTPAEDYPVLEYSWEPEYKCIPSTESMMNSFLSKAEDIMKEVSKVKFGQISSELNALLSKTNKAVDDTRIEKLSDNFIALTDDLTNTSETARKLISDLDISLKEGQLKSLQDSAIDTLEKIQDSAGEFDKGIASFDKLCNNANELLDIEDVEAENVTVPELLQQLRDTLIQIRTMAASNSRSIEKLIDNSKRLTDKLNETAEKINQQPSTVIFSNPPEKSEVLK</sequence>
<protein>
    <submittedName>
        <fullName evidence="2">Paraquat-inducible protein B</fullName>
    </submittedName>
</protein>
<dbReference type="Proteomes" id="UP000188273">
    <property type="component" value="Chromosome"/>
</dbReference>
<name>A0A1Q2HN97_9BACT</name>
<evidence type="ECO:0000313" key="3">
    <source>
        <dbReference type="Proteomes" id="UP000188273"/>
    </source>
</evidence>
<dbReference type="RefSeq" id="WP_077539262.1">
    <property type="nucleotide sequence ID" value="NZ_CP019633.1"/>
</dbReference>
<evidence type="ECO:0000259" key="1">
    <source>
        <dbReference type="Pfam" id="PF02470"/>
    </source>
</evidence>
<dbReference type="STRING" id="1940790.L21SP3_00581"/>
<reference evidence="3" key="1">
    <citation type="submission" date="2017-02" db="EMBL/GenBank/DDBJ databases">
        <title>Comparative genomics and description of representatives of a novel lineage of planctomycetes thriving in anoxic sediments.</title>
        <authorList>
            <person name="Spring S."/>
            <person name="Bunk B."/>
            <person name="Sproer C."/>
            <person name="Klenk H.-P."/>
        </authorList>
    </citation>
    <scope>NUCLEOTIDE SEQUENCE [LARGE SCALE GENOMIC DNA]</scope>
    <source>
        <strain evidence="3">L21-RPul-D3</strain>
    </source>
</reference>
<gene>
    <name evidence="2" type="ORF">L21SP3_00581</name>
</gene>
<evidence type="ECO:0000313" key="2">
    <source>
        <dbReference type="EMBL" id="AQQ08791.1"/>
    </source>
</evidence>